<dbReference type="EMBL" id="VTAV01000020">
    <property type="protein sequence ID" value="TYR32204.1"/>
    <property type="molecule type" value="Genomic_DNA"/>
</dbReference>
<dbReference type="Proteomes" id="UP000322362">
    <property type="component" value="Unassembled WGS sequence"/>
</dbReference>
<evidence type="ECO:0000313" key="2">
    <source>
        <dbReference type="Proteomes" id="UP000322362"/>
    </source>
</evidence>
<organism evidence="1 2">
    <name type="scientific">Sphingobacterium phlebotomi</name>
    <dbReference type="NCBI Taxonomy" id="2605433"/>
    <lineage>
        <taxon>Bacteria</taxon>
        <taxon>Pseudomonadati</taxon>
        <taxon>Bacteroidota</taxon>
        <taxon>Sphingobacteriia</taxon>
        <taxon>Sphingobacteriales</taxon>
        <taxon>Sphingobacteriaceae</taxon>
        <taxon>Sphingobacterium</taxon>
    </lineage>
</organism>
<dbReference type="AlphaFoldDB" id="A0A5D4GVM5"/>
<comment type="caution">
    <text evidence="1">The sequence shown here is derived from an EMBL/GenBank/DDBJ whole genome shotgun (WGS) entry which is preliminary data.</text>
</comment>
<dbReference type="RefSeq" id="WP_148920934.1">
    <property type="nucleotide sequence ID" value="NZ_VTAV01000020.1"/>
</dbReference>
<protein>
    <submittedName>
        <fullName evidence="1">Uncharacterized protein</fullName>
    </submittedName>
</protein>
<proteinExistence type="predicted"/>
<keyword evidence="2" id="KW-1185">Reference proteome</keyword>
<evidence type="ECO:0000313" key="1">
    <source>
        <dbReference type="EMBL" id="TYR32204.1"/>
    </source>
</evidence>
<accession>A0A5D4GVM5</accession>
<name>A0A5D4GVM5_9SPHI</name>
<reference evidence="1 2" key="1">
    <citation type="submission" date="2019-08" db="EMBL/GenBank/DDBJ databases">
        <title>Phlebobacter frassis gen. nov. sp. nov., a new member of family Sphingobacteriaceae isolated from sand fly rearing media.</title>
        <authorList>
            <person name="Kakumanu M.L."/>
            <person name="Marayati B.F."/>
            <person name="Wada-Katsumata A."/>
            <person name="Wasserberg G."/>
            <person name="Schal C."/>
            <person name="Apperson C.S."/>
            <person name="Ponnusamy L."/>
        </authorList>
    </citation>
    <scope>NUCLEOTIDE SEQUENCE [LARGE SCALE GENOMIC DNA]</scope>
    <source>
        <strain evidence="1 2">SSI9</strain>
    </source>
</reference>
<gene>
    <name evidence="1" type="ORF">FXV77_19585</name>
</gene>
<sequence length="130" mass="15346">MDYISKEKAELHLKLGRTLAIFVKVDRFFESLTFDWIALEKHGSVFKITLIRSINEGDEIFNDVLSFNTLNQYETDYDEVTNPFFIGELHDCYQWIETNYSIKEISFVRLEYLKSIYTDLVKSGAFDTDM</sequence>